<keyword evidence="3" id="KW-0238">DNA-binding</keyword>
<proteinExistence type="predicted"/>
<dbReference type="InterPro" id="IPR058606">
    <property type="entry name" value="HTH_Cic_C"/>
</dbReference>
<evidence type="ECO:0000256" key="1">
    <source>
        <dbReference type="ARBA" id="ARBA00022553"/>
    </source>
</evidence>
<dbReference type="GO" id="GO:0000981">
    <property type="term" value="F:DNA-binding transcription factor activity, RNA polymerase II-specific"/>
    <property type="evidence" value="ECO:0007669"/>
    <property type="project" value="TreeGrafter"/>
</dbReference>
<evidence type="ECO:0000256" key="3">
    <source>
        <dbReference type="ARBA" id="ARBA00023125"/>
    </source>
</evidence>
<evidence type="ECO:0000256" key="2">
    <source>
        <dbReference type="ARBA" id="ARBA00023015"/>
    </source>
</evidence>
<keyword evidence="4" id="KW-0804">Transcription</keyword>
<evidence type="ECO:0000256" key="6">
    <source>
        <dbReference type="SAM" id="MobiDB-lite"/>
    </source>
</evidence>
<gene>
    <name evidence="8" type="ORF">DIATSA_LOCUS10772</name>
</gene>
<name>A0A9N9WIQ9_9NEOP</name>
<dbReference type="OrthoDB" id="10051111at2759"/>
<feature type="domain" description="Protein capicua homolog-like C-terminal tri-helical" evidence="7">
    <location>
        <begin position="158"/>
        <end position="212"/>
    </location>
</feature>
<dbReference type="PANTHER" id="PTHR13059">
    <property type="entry name" value="HMG-BOX TRANSCRIPTION FACTOR BBX"/>
    <property type="match status" value="1"/>
</dbReference>
<dbReference type="GO" id="GO:0005634">
    <property type="term" value="C:nucleus"/>
    <property type="evidence" value="ECO:0007669"/>
    <property type="project" value="TreeGrafter"/>
</dbReference>
<reference evidence="8" key="1">
    <citation type="submission" date="2021-12" db="EMBL/GenBank/DDBJ databases">
        <authorList>
            <person name="King R."/>
        </authorList>
    </citation>
    <scope>NUCLEOTIDE SEQUENCE</scope>
</reference>
<feature type="region of interest" description="Disordered" evidence="6">
    <location>
        <begin position="118"/>
        <end position="156"/>
    </location>
</feature>
<evidence type="ECO:0000256" key="5">
    <source>
        <dbReference type="ARBA" id="ARBA00023242"/>
    </source>
</evidence>
<organism evidence="8 9">
    <name type="scientific">Diatraea saccharalis</name>
    <name type="common">sugarcane borer</name>
    <dbReference type="NCBI Taxonomy" id="40085"/>
    <lineage>
        <taxon>Eukaryota</taxon>
        <taxon>Metazoa</taxon>
        <taxon>Ecdysozoa</taxon>
        <taxon>Arthropoda</taxon>
        <taxon>Hexapoda</taxon>
        <taxon>Insecta</taxon>
        <taxon>Pterygota</taxon>
        <taxon>Neoptera</taxon>
        <taxon>Endopterygota</taxon>
        <taxon>Lepidoptera</taxon>
        <taxon>Glossata</taxon>
        <taxon>Ditrysia</taxon>
        <taxon>Pyraloidea</taxon>
        <taxon>Crambidae</taxon>
        <taxon>Crambinae</taxon>
        <taxon>Diatraea</taxon>
    </lineage>
</organism>
<reference evidence="8" key="2">
    <citation type="submission" date="2022-10" db="EMBL/GenBank/DDBJ databases">
        <authorList>
            <consortium name="ENA_rothamsted_submissions"/>
            <consortium name="culmorum"/>
            <person name="King R."/>
        </authorList>
    </citation>
    <scope>NUCLEOTIDE SEQUENCE</scope>
</reference>
<evidence type="ECO:0000313" key="8">
    <source>
        <dbReference type="EMBL" id="CAG9793316.1"/>
    </source>
</evidence>
<feature type="compositionally biased region" description="Gly residues" evidence="6">
    <location>
        <begin position="134"/>
        <end position="152"/>
    </location>
</feature>
<dbReference type="Pfam" id="PF25981">
    <property type="entry name" value="HTH_Cic_C"/>
    <property type="match status" value="1"/>
</dbReference>
<dbReference type="EMBL" id="OU893336">
    <property type="protein sequence ID" value="CAG9793316.1"/>
    <property type="molecule type" value="Genomic_DNA"/>
</dbReference>
<evidence type="ECO:0000259" key="7">
    <source>
        <dbReference type="Pfam" id="PF25981"/>
    </source>
</evidence>
<dbReference type="Proteomes" id="UP001153714">
    <property type="component" value="Chromosome 5"/>
</dbReference>
<protein>
    <recommendedName>
        <fullName evidence="7">Protein capicua homolog-like C-terminal tri-helical domain-containing protein</fullName>
    </recommendedName>
</protein>
<dbReference type="AlphaFoldDB" id="A0A9N9WIQ9"/>
<keyword evidence="2" id="KW-0805">Transcription regulation</keyword>
<dbReference type="PANTHER" id="PTHR13059:SF13">
    <property type="entry name" value="PROTEIN CAPICUA HOMOLOG"/>
    <property type="match status" value="1"/>
</dbReference>
<dbReference type="GO" id="GO:0000977">
    <property type="term" value="F:RNA polymerase II transcription regulatory region sequence-specific DNA binding"/>
    <property type="evidence" value="ECO:0007669"/>
    <property type="project" value="TreeGrafter"/>
</dbReference>
<dbReference type="InterPro" id="IPR052412">
    <property type="entry name" value="CC-Dev_Transcription_Reg"/>
</dbReference>
<keyword evidence="1" id="KW-0597">Phosphoprotein</keyword>
<evidence type="ECO:0000313" key="9">
    <source>
        <dbReference type="Proteomes" id="UP001153714"/>
    </source>
</evidence>
<keyword evidence="9" id="KW-1185">Reference proteome</keyword>
<keyword evidence="5" id="KW-0539">Nucleus</keyword>
<evidence type="ECO:0000256" key="4">
    <source>
        <dbReference type="ARBA" id="ARBA00023163"/>
    </source>
</evidence>
<accession>A0A9N9WIQ9</accession>
<sequence length="245" mass="26521">MHKKSLFKKGNEDGRDNLLLRRVLETVNFEQKFSTLPQFKPEACSPGAMVVCSPQIYLRKKHASKEEEATVVTPKLEAEMMNGASMPTPHSYGTPHTTTKLVGNTFFGPDFNLDSYRGSESVDEMSPRTPCSASGGGGAGSGVGGGGGARGGEAGHRRVLEQRRTLVLKLFKDHGMFPSSQATTNFQATHMDIFPTKMSLQLKIREVRQKLMAQSNLTPHSEVNTPTNVNSPIVSAALQPTSTAS</sequence>